<evidence type="ECO:0000313" key="3">
    <source>
        <dbReference type="Proteomes" id="UP000267223"/>
    </source>
</evidence>
<reference evidence="2 3" key="1">
    <citation type="submission" date="2018-11" db="EMBL/GenBank/DDBJ databases">
        <title>Draft genome sequence of Ferruginibacter sp. BO-59.</title>
        <authorList>
            <person name="Im W.T."/>
        </authorList>
    </citation>
    <scope>NUCLEOTIDE SEQUENCE [LARGE SCALE GENOMIC DNA]</scope>
    <source>
        <strain evidence="2 3">BO-59</strain>
    </source>
</reference>
<dbReference type="EMBL" id="RJJR01000004">
    <property type="protein sequence ID" value="RNI37963.1"/>
    <property type="molecule type" value="Genomic_DNA"/>
</dbReference>
<evidence type="ECO:0000313" key="2">
    <source>
        <dbReference type="EMBL" id="RNI37963.1"/>
    </source>
</evidence>
<keyword evidence="1" id="KW-1133">Transmembrane helix</keyword>
<protein>
    <submittedName>
        <fullName evidence="2">Uncharacterized protein</fullName>
    </submittedName>
</protein>
<proteinExistence type="predicted"/>
<evidence type="ECO:0000256" key="1">
    <source>
        <dbReference type="SAM" id="Phobius"/>
    </source>
</evidence>
<comment type="caution">
    <text evidence="2">The sequence shown here is derived from an EMBL/GenBank/DDBJ whole genome shotgun (WGS) entry which is preliminary data.</text>
</comment>
<feature type="transmembrane region" description="Helical" evidence="1">
    <location>
        <begin position="20"/>
        <end position="42"/>
    </location>
</feature>
<keyword evidence="3" id="KW-1185">Reference proteome</keyword>
<gene>
    <name evidence="2" type="ORF">EFY79_06945</name>
</gene>
<organism evidence="2 3">
    <name type="scientific">Hanamia caeni</name>
    <dbReference type="NCBI Taxonomy" id="2294116"/>
    <lineage>
        <taxon>Bacteria</taxon>
        <taxon>Pseudomonadati</taxon>
        <taxon>Bacteroidota</taxon>
        <taxon>Chitinophagia</taxon>
        <taxon>Chitinophagales</taxon>
        <taxon>Chitinophagaceae</taxon>
        <taxon>Hanamia</taxon>
    </lineage>
</organism>
<dbReference type="RefSeq" id="WP_123119952.1">
    <property type="nucleotide sequence ID" value="NZ_RJJR01000004.1"/>
</dbReference>
<dbReference type="Proteomes" id="UP000267223">
    <property type="component" value="Unassembled WGS sequence"/>
</dbReference>
<name>A0A3M9NL92_9BACT</name>
<dbReference type="AlphaFoldDB" id="A0A3M9NL92"/>
<sequence>MKKIVKNYSAQITEYSKHFVFSLGVLMTGLFIPASLVFGITYDRPVQNEERKATIYQQDDIISGQTISWPLQNLSYQDS</sequence>
<accession>A0A3M9NL92</accession>
<keyword evidence="1" id="KW-0472">Membrane</keyword>
<keyword evidence="1" id="KW-0812">Transmembrane</keyword>